<evidence type="ECO:0000256" key="1">
    <source>
        <dbReference type="SAM" id="Phobius"/>
    </source>
</evidence>
<accession>A0A1W2H4H0</accession>
<dbReference type="RefSeq" id="WP_084120708.1">
    <property type="nucleotide sequence ID" value="NZ_LT838813.1"/>
</dbReference>
<gene>
    <name evidence="2" type="ORF">SAMN00777080_2459</name>
</gene>
<keyword evidence="1" id="KW-1133">Transmembrane helix</keyword>
<evidence type="ECO:0000313" key="3">
    <source>
        <dbReference type="Proteomes" id="UP000192333"/>
    </source>
</evidence>
<feature type="transmembrane region" description="Helical" evidence="1">
    <location>
        <begin position="132"/>
        <end position="154"/>
    </location>
</feature>
<feature type="transmembrane region" description="Helical" evidence="1">
    <location>
        <begin position="12"/>
        <end position="28"/>
    </location>
</feature>
<keyword evidence="3" id="KW-1185">Reference proteome</keyword>
<sequence length="158" mass="17845">MKKLKIEIKWAIIFALMMLVWMLLERLFGLHDTYIAKHPIFTNFVAIPAVAIYVLALLDKRDNFYEGKMTYVQGLACGLIITLIVTILSPLTQVITSLVITPHYFENAIDYAVSEGKMTQSGAEEYFNLKSYIFQGLVGAPVMGLLTSIVVAFFTRKK</sequence>
<name>A0A1W2H4H0_9BACT</name>
<dbReference type="OrthoDB" id="5766000at2"/>
<proteinExistence type="predicted"/>
<evidence type="ECO:0008006" key="4">
    <source>
        <dbReference type="Google" id="ProtNLM"/>
    </source>
</evidence>
<keyword evidence="1" id="KW-0472">Membrane</keyword>
<dbReference type="AlphaFoldDB" id="A0A1W2H4H0"/>
<evidence type="ECO:0000313" key="2">
    <source>
        <dbReference type="EMBL" id="SMD43847.1"/>
    </source>
</evidence>
<dbReference type="Pfam" id="PF13858">
    <property type="entry name" value="DUF4199"/>
    <property type="match status" value="1"/>
</dbReference>
<dbReference type="Proteomes" id="UP000192333">
    <property type="component" value="Chromosome I"/>
</dbReference>
<feature type="transmembrane region" description="Helical" evidence="1">
    <location>
        <begin position="40"/>
        <end position="58"/>
    </location>
</feature>
<protein>
    <recommendedName>
        <fullName evidence="4">DUF4199 domain-containing protein</fullName>
    </recommendedName>
</protein>
<organism evidence="2 3">
    <name type="scientific">Aquiflexum balticum DSM 16537</name>
    <dbReference type="NCBI Taxonomy" id="758820"/>
    <lineage>
        <taxon>Bacteria</taxon>
        <taxon>Pseudomonadati</taxon>
        <taxon>Bacteroidota</taxon>
        <taxon>Cytophagia</taxon>
        <taxon>Cytophagales</taxon>
        <taxon>Cyclobacteriaceae</taxon>
        <taxon>Aquiflexum</taxon>
    </lineage>
</organism>
<keyword evidence="1" id="KW-0812">Transmembrane</keyword>
<dbReference type="EMBL" id="LT838813">
    <property type="protein sequence ID" value="SMD43847.1"/>
    <property type="molecule type" value="Genomic_DNA"/>
</dbReference>
<reference evidence="3" key="1">
    <citation type="submission" date="2017-04" db="EMBL/GenBank/DDBJ databases">
        <authorList>
            <person name="Varghese N."/>
            <person name="Submissions S."/>
        </authorList>
    </citation>
    <scope>NUCLEOTIDE SEQUENCE [LARGE SCALE GENOMIC DNA]</scope>
    <source>
        <strain evidence="3">DSM 16537</strain>
    </source>
</reference>
<dbReference type="STRING" id="758820.SAMN00777080_2459"/>
<dbReference type="InterPro" id="IPR025250">
    <property type="entry name" value="DUF4199"/>
</dbReference>